<feature type="transmembrane region" description="Helical" evidence="1">
    <location>
        <begin position="39"/>
        <end position="57"/>
    </location>
</feature>
<dbReference type="RefSeq" id="WP_073616998.1">
    <property type="nucleotide sequence ID" value="NZ_FRFE01000055.1"/>
</dbReference>
<dbReference type="OrthoDB" id="9956214at2"/>
<evidence type="ECO:0000256" key="1">
    <source>
        <dbReference type="SAM" id="Phobius"/>
    </source>
</evidence>
<keyword evidence="1" id="KW-1133">Transmembrane helix</keyword>
<gene>
    <name evidence="2" type="ORF">SAMN02745220_05116</name>
</gene>
<keyword evidence="1" id="KW-0472">Membrane</keyword>
<reference evidence="2 3" key="1">
    <citation type="submission" date="2016-12" db="EMBL/GenBank/DDBJ databases">
        <authorList>
            <person name="Song W.-J."/>
            <person name="Kurnit D.M."/>
        </authorList>
    </citation>
    <scope>NUCLEOTIDE SEQUENCE [LARGE SCALE GENOMIC DNA]</scope>
    <source>
        <strain evidence="2 3">DSM 18488</strain>
    </source>
</reference>
<name>A0A1M7YLC9_9BACT</name>
<keyword evidence="1" id="KW-0812">Transmembrane</keyword>
<evidence type="ECO:0000313" key="2">
    <source>
        <dbReference type="EMBL" id="SHO53433.1"/>
    </source>
</evidence>
<keyword evidence="3" id="KW-1185">Reference proteome</keyword>
<dbReference type="Proteomes" id="UP000184603">
    <property type="component" value="Unassembled WGS sequence"/>
</dbReference>
<evidence type="ECO:0000313" key="3">
    <source>
        <dbReference type="Proteomes" id="UP000184603"/>
    </source>
</evidence>
<protein>
    <submittedName>
        <fullName evidence="2">Uncharacterized protein</fullName>
    </submittedName>
</protein>
<accession>A0A1M7YLC9</accession>
<dbReference type="EMBL" id="FRFE01000055">
    <property type="protein sequence ID" value="SHO53433.1"/>
    <property type="molecule type" value="Genomic_DNA"/>
</dbReference>
<sequence>MIPENLTATLYSIVTYHPLLTLGVAFVLAIFLWKKPMDFLKFALMAAILFGGIYAAMQFGQSAKSVTHNKHIMATETEKKMSEQ</sequence>
<dbReference type="AlphaFoldDB" id="A0A1M7YLC9"/>
<organism evidence="2 3">
    <name type="scientific">Desulfopila aestuarii DSM 18488</name>
    <dbReference type="NCBI Taxonomy" id="1121416"/>
    <lineage>
        <taxon>Bacteria</taxon>
        <taxon>Pseudomonadati</taxon>
        <taxon>Thermodesulfobacteriota</taxon>
        <taxon>Desulfobulbia</taxon>
        <taxon>Desulfobulbales</taxon>
        <taxon>Desulfocapsaceae</taxon>
        <taxon>Desulfopila</taxon>
    </lineage>
</organism>
<proteinExistence type="predicted"/>
<feature type="transmembrane region" description="Helical" evidence="1">
    <location>
        <begin position="13"/>
        <end position="32"/>
    </location>
</feature>